<dbReference type="SUPFAM" id="SSF56112">
    <property type="entry name" value="Protein kinase-like (PK-like)"/>
    <property type="match status" value="1"/>
</dbReference>
<dbReference type="Gene3D" id="1.10.510.10">
    <property type="entry name" value="Transferase(Phosphotransferase) domain 1"/>
    <property type="match status" value="1"/>
</dbReference>
<dbReference type="Proteomes" id="UP001496720">
    <property type="component" value="Unassembled WGS sequence"/>
</dbReference>
<evidence type="ECO:0000256" key="3">
    <source>
        <dbReference type="ARBA" id="ARBA00022777"/>
    </source>
</evidence>
<evidence type="ECO:0000256" key="5">
    <source>
        <dbReference type="PROSITE-ProRule" id="PRU10141"/>
    </source>
</evidence>
<dbReference type="InterPro" id="IPR008271">
    <property type="entry name" value="Ser/Thr_kinase_AS"/>
</dbReference>
<reference evidence="8 9" key="1">
    <citation type="submission" date="2024-06" db="EMBL/GenBank/DDBJ databases">
        <title>The Natural Products Discovery Center: Release of the First 8490 Sequenced Strains for Exploring Actinobacteria Biosynthetic Diversity.</title>
        <authorList>
            <person name="Kalkreuter E."/>
            <person name="Kautsar S.A."/>
            <person name="Yang D."/>
            <person name="Bader C.D."/>
            <person name="Teijaro C.N."/>
            <person name="Fluegel L."/>
            <person name="Davis C.M."/>
            <person name="Simpson J.R."/>
            <person name="Lauterbach L."/>
            <person name="Steele A.D."/>
            <person name="Gui C."/>
            <person name="Meng S."/>
            <person name="Li G."/>
            <person name="Viehrig K."/>
            <person name="Ye F."/>
            <person name="Su P."/>
            <person name="Kiefer A.F."/>
            <person name="Nichols A."/>
            <person name="Cepeda A.J."/>
            <person name="Yan W."/>
            <person name="Fan B."/>
            <person name="Jiang Y."/>
            <person name="Adhikari A."/>
            <person name="Zheng C.-J."/>
            <person name="Schuster L."/>
            <person name="Cowan T.M."/>
            <person name="Smanski M.J."/>
            <person name="Chevrette M.G."/>
            <person name="De Carvalho L.P.S."/>
            <person name="Shen B."/>
        </authorList>
    </citation>
    <scope>NUCLEOTIDE SEQUENCE [LARGE SCALE GENOMIC DNA]</scope>
    <source>
        <strain evidence="8 9">NPDC001615</strain>
    </source>
</reference>
<evidence type="ECO:0000256" key="6">
    <source>
        <dbReference type="SAM" id="MobiDB-lite"/>
    </source>
</evidence>
<dbReference type="InterPro" id="IPR000719">
    <property type="entry name" value="Prot_kinase_dom"/>
</dbReference>
<dbReference type="PROSITE" id="PS00108">
    <property type="entry name" value="PROTEIN_KINASE_ST"/>
    <property type="match status" value="1"/>
</dbReference>
<keyword evidence="9" id="KW-1185">Reference proteome</keyword>
<keyword evidence="3 8" id="KW-0418">Kinase</keyword>
<dbReference type="InterPro" id="IPR011009">
    <property type="entry name" value="Kinase-like_dom_sf"/>
</dbReference>
<feature type="region of interest" description="Disordered" evidence="6">
    <location>
        <begin position="292"/>
        <end position="362"/>
    </location>
</feature>
<protein>
    <submittedName>
        <fullName evidence="8">Serine/threonine-protein kinase</fullName>
        <ecNumber evidence="8">2.7.11.1</ecNumber>
    </submittedName>
</protein>
<evidence type="ECO:0000256" key="4">
    <source>
        <dbReference type="ARBA" id="ARBA00022840"/>
    </source>
</evidence>
<dbReference type="EC" id="2.7.11.1" evidence="8"/>
<evidence type="ECO:0000259" key="7">
    <source>
        <dbReference type="PROSITE" id="PS50011"/>
    </source>
</evidence>
<evidence type="ECO:0000256" key="2">
    <source>
        <dbReference type="ARBA" id="ARBA00022741"/>
    </source>
</evidence>
<dbReference type="PROSITE" id="PS00107">
    <property type="entry name" value="PROTEIN_KINASE_ATP"/>
    <property type="match status" value="1"/>
</dbReference>
<sequence length="480" mass="50240">MEALKAGDPDRIGAYRLVSRLGSGGMGQVFLGRSAGGRPVAVKVIRPEYGADAAFRRSFAREVEAARRVGGFFTAQVVDADPDAERPWLVSAFVPGPSLHAVVSEHGGLPTRALRVLAAGLAEGLDAIHRCGLVHRDLKPGNVIVAADGPRVIDFGIARALEASSHTVSGVVAGTPAYMSPEQARGDRGIGPASDVFALGSVLTFAATGRAPFGDGHPAAMLYRIVQEEPDLALVEHELRGLVAACLAKDPDSRPTAAGILDSLSDDADTDHWVPPAITRMISDFEAAHGVGTDGEEDAAADGTTVAKPPAADTKPYEAGAAPDAPPPSPHRRRGPARLIPTRRGNGRGTPEHAGPAAPDPRSLAQGWNGLAWGADVADFRARFPGAAQENGEWWVTGQGPETFCGVTMDTQYAFNKRGRLCLIAFYPDPGDRERLPVSVLETLGAPDGTATRWTRGKVVVDVKVAGVAATMTHTGFADH</sequence>
<accession>A0ABV1SN37</accession>
<dbReference type="PANTHER" id="PTHR43289">
    <property type="entry name" value="MITOGEN-ACTIVATED PROTEIN KINASE KINASE KINASE 20-RELATED"/>
    <property type="match status" value="1"/>
</dbReference>
<dbReference type="EMBL" id="JBEOZY010000001">
    <property type="protein sequence ID" value="MER6163132.1"/>
    <property type="molecule type" value="Genomic_DNA"/>
</dbReference>
<evidence type="ECO:0000313" key="8">
    <source>
        <dbReference type="EMBL" id="MER6163132.1"/>
    </source>
</evidence>
<name>A0ABV1SN37_9ACTN</name>
<keyword evidence="4 5" id="KW-0067">ATP-binding</keyword>
<dbReference type="InterPro" id="IPR017441">
    <property type="entry name" value="Protein_kinase_ATP_BS"/>
</dbReference>
<keyword evidence="1 8" id="KW-0808">Transferase</keyword>
<feature type="binding site" evidence="5">
    <location>
        <position position="43"/>
    </location>
    <ligand>
        <name>ATP</name>
        <dbReference type="ChEBI" id="CHEBI:30616"/>
    </ligand>
</feature>
<dbReference type="Pfam" id="PF00069">
    <property type="entry name" value="Pkinase"/>
    <property type="match status" value="1"/>
</dbReference>
<gene>
    <name evidence="8" type="ORF">ABT188_00800</name>
</gene>
<dbReference type="RefSeq" id="WP_352145338.1">
    <property type="nucleotide sequence ID" value="NZ_JBEOZY010000001.1"/>
</dbReference>
<evidence type="ECO:0000256" key="1">
    <source>
        <dbReference type="ARBA" id="ARBA00022679"/>
    </source>
</evidence>
<dbReference type="SMART" id="SM00220">
    <property type="entry name" value="S_TKc"/>
    <property type="match status" value="1"/>
</dbReference>
<dbReference type="PANTHER" id="PTHR43289:SF34">
    <property type="entry name" value="SERINE_THREONINE-PROTEIN KINASE YBDM-RELATED"/>
    <property type="match status" value="1"/>
</dbReference>
<organism evidence="8 9">
    <name type="scientific">Streptomyces violaceorubidus</name>
    <dbReference type="NCBI Taxonomy" id="284042"/>
    <lineage>
        <taxon>Bacteria</taxon>
        <taxon>Bacillati</taxon>
        <taxon>Actinomycetota</taxon>
        <taxon>Actinomycetes</taxon>
        <taxon>Kitasatosporales</taxon>
        <taxon>Streptomycetaceae</taxon>
        <taxon>Streptomyces</taxon>
    </lineage>
</organism>
<proteinExistence type="predicted"/>
<dbReference type="PROSITE" id="PS50011">
    <property type="entry name" value="PROTEIN_KINASE_DOM"/>
    <property type="match status" value="1"/>
</dbReference>
<keyword evidence="2 5" id="KW-0547">Nucleotide-binding</keyword>
<feature type="domain" description="Protein kinase" evidence="7">
    <location>
        <begin position="15"/>
        <end position="274"/>
    </location>
</feature>
<dbReference type="Gene3D" id="3.30.200.20">
    <property type="entry name" value="Phosphorylase Kinase, domain 1"/>
    <property type="match status" value="1"/>
</dbReference>
<dbReference type="CDD" id="cd14014">
    <property type="entry name" value="STKc_PknB_like"/>
    <property type="match status" value="1"/>
</dbReference>
<evidence type="ECO:0000313" key="9">
    <source>
        <dbReference type="Proteomes" id="UP001496720"/>
    </source>
</evidence>
<comment type="caution">
    <text evidence="8">The sequence shown here is derived from an EMBL/GenBank/DDBJ whole genome shotgun (WGS) entry which is preliminary data.</text>
</comment>
<dbReference type="GO" id="GO:0004674">
    <property type="term" value="F:protein serine/threonine kinase activity"/>
    <property type="evidence" value="ECO:0007669"/>
    <property type="project" value="UniProtKB-EC"/>
</dbReference>